<evidence type="ECO:0000256" key="1">
    <source>
        <dbReference type="ARBA" id="ARBA00004123"/>
    </source>
</evidence>
<feature type="compositionally biased region" description="Acidic residues" evidence="4">
    <location>
        <begin position="196"/>
        <end position="206"/>
    </location>
</feature>
<dbReference type="Proteomes" id="UP001212841">
    <property type="component" value="Unassembled WGS sequence"/>
</dbReference>
<feature type="compositionally biased region" description="Acidic residues" evidence="4">
    <location>
        <begin position="158"/>
        <end position="183"/>
    </location>
</feature>
<accession>A0AAD5SBD3</accession>
<sequence>MSRGGRGGWRGGRGRGNQRGPELPDDVVIKFREEPLFPTYEPEAYREPLPDEDELLKISKQYLDKVQSLPYYIELPEPKRDVERYSDRFKNKRAERRKLKSLTKIPANLAFFPEELHSVKDPSKRVAAKKVKKDVDFNRLAALEKAEANGEIGAPQQAEEDEDAEGEREEDYDEYDDDEENDYGEDHWDEDKDAIGDDDDRENDYS</sequence>
<evidence type="ECO:0000313" key="6">
    <source>
        <dbReference type="Proteomes" id="UP001212841"/>
    </source>
</evidence>
<protein>
    <recommendedName>
        <fullName evidence="7">DNA-directed RNA polymerase III subunit</fullName>
    </recommendedName>
</protein>
<dbReference type="GO" id="GO:0005666">
    <property type="term" value="C:RNA polymerase III complex"/>
    <property type="evidence" value="ECO:0007669"/>
    <property type="project" value="UniProtKB-UniRule"/>
</dbReference>
<dbReference type="PANTHER" id="PTHR15367">
    <property type="entry name" value="DNA-DIRECTED RNA POLYMERASE III"/>
    <property type="match status" value="1"/>
</dbReference>
<dbReference type="EMBL" id="JADGJD010000404">
    <property type="protein sequence ID" value="KAJ3051372.1"/>
    <property type="molecule type" value="Genomic_DNA"/>
</dbReference>
<feature type="region of interest" description="Disordered" evidence="4">
    <location>
        <begin position="1"/>
        <end position="25"/>
    </location>
</feature>
<comment type="similarity">
    <text evidence="2">Belongs to the eukaryotic RPC7 RNA polymerase subunit family.</text>
</comment>
<proteinExistence type="inferred from homology"/>
<evidence type="ECO:0000256" key="2">
    <source>
        <dbReference type="ARBA" id="ARBA00008352"/>
    </source>
</evidence>
<dbReference type="GO" id="GO:0006383">
    <property type="term" value="P:transcription by RNA polymerase III"/>
    <property type="evidence" value="ECO:0007669"/>
    <property type="project" value="UniProtKB-UniRule"/>
</dbReference>
<gene>
    <name evidence="5" type="ORF">HK097_007649</name>
</gene>
<dbReference type="AlphaFoldDB" id="A0AAD5SBD3"/>
<evidence type="ECO:0000256" key="3">
    <source>
        <dbReference type="ARBA" id="ARBA00023242"/>
    </source>
</evidence>
<evidence type="ECO:0008006" key="7">
    <source>
        <dbReference type="Google" id="ProtNLM"/>
    </source>
</evidence>
<organism evidence="5 6">
    <name type="scientific">Rhizophlyctis rosea</name>
    <dbReference type="NCBI Taxonomy" id="64517"/>
    <lineage>
        <taxon>Eukaryota</taxon>
        <taxon>Fungi</taxon>
        <taxon>Fungi incertae sedis</taxon>
        <taxon>Chytridiomycota</taxon>
        <taxon>Chytridiomycota incertae sedis</taxon>
        <taxon>Chytridiomycetes</taxon>
        <taxon>Rhizophlyctidales</taxon>
        <taxon>Rhizophlyctidaceae</taxon>
        <taxon>Rhizophlyctis</taxon>
    </lineage>
</organism>
<dbReference type="Pfam" id="PF11705">
    <property type="entry name" value="RNA_pol_3_Rpc31"/>
    <property type="match status" value="1"/>
</dbReference>
<name>A0AAD5SBD3_9FUNG</name>
<evidence type="ECO:0000256" key="4">
    <source>
        <dbReference type="SAM" id="MobiDB-lite"/>
    </source>
</evidence>
<keyword evidence="6" id="KW-1185">Reference proteome</keyword>
<reference evidence="5" key="1">
    <citation type="submission" date="2020-05" db="EMBL/GenBank/DDBJ databases">
        <title>Phylogenomic resolution of chytrid fungi.</title>
        <authorList>
            <person name="Stajich J.E."/>
            <person name="Amses K."/>
            <person name="Simmons R."/>
            <person name="Seto K."/>
            <person name="Myers J."/>
            <person name="Bonds A."/>
            <person name="Quandt C.A."/>
            <person name="Barry K."/>
            <person name="Liu P."/>
            <person name="Grigoriev I."/>
            <person name="Longcore J.E."/>
            <person name="James T.Y."/>
        </authorList>
    </citation>
    <scope>NUCLEOTIDE SEQUENCE</scope>
    <source>
        <strain evidence="5">JEL0318</strain>
    </source>
</reference>
<comment type="subcellular location">
    <subcellularLocation>
        <location evidence="1">Nucleus</location>
    </subcellularLocation>
</comment>
<feature type="compositionally biased region" description="Gly residues" evidence="4">
    <location>
        <begin position="1"/>
        <end position="17"/>
    </location>
</feature>
<feature type="compositionally biased region" description="Basic and acidic residues" evidence="4">
    <location>
        <begin position="184"/>
        <end position="195"/>
    </location>
</feature>
<feature type="region of interest" description="Disordered" evidence="4">
    <location>
        <begin position="145"/>
        <end position="206"/>
    </location>
</feature>
<evidence type="ECO:0000313" key="5">
    <source>
        <dbReference type="EMBL" id="KAJ3051372.1"/>
    </source>
</evidence>
<comment type="caution">
    <text evidence="5">The sequence shown here is derived from an EMBL/GenBank/DDBJ whole genome shotgun (WGS) entry which is preliminary data.</text>
</comment>
<dbReference type="PANTHER" id="PTHR15367:SF2">
    <property type="entry name" value="DNA-DIRECTED RNA POLYMERASE III SUBUNIT"/>
    <property type="match status" value="1"/>
</dbReference>
<keyword evidence="3" id="KW-0539">Nucleus</keyword>
<dbReference type="InterPro" id="IPR024661">
    <property type="entry name" value="RNA_pol_III_Rpc31"/>
</dbReference>